<sequence>MVISASLLFVILLEALALFFAFRALTHSRTPQGAVAWVVFLISAPYIAVVSYLFLGHSKVRGYMTARRDSIEHVSAIQAARLSLPPKPEAQIAEAKLLETIAASPLLSGNKFELLVDGEETFDAIHSAIDQAESYILVQFYIVRDDPTGNALADRLIAAAQRGVSVRFLYDSVGCNRLTRSYIARLTEAGVRMLDTNALRGPTKRFQLNFRNHRKTLVVDGKIGFTGGLNVGEEYMGRDPEFGHWRDTHCQFRGPMVQQLQIIFAEDWHWATQESLLDNLNWSIDSQPEDQDGLILAGGPADPMDTGNLYFNACISAAKNRIWIASPYFVPDPDIITALQIAALKGIDVRVLVPAKADHWVTWLAAFAYFDELRDAGIQFLQYNEGFMHQKCVLVDDTIASVGTFNLDSRSCRLNFEETAILIDQRAAKDLEIMFQDDFMRASPLTTPLHHQPLWVRVFAPVARLFAPLL</sequence>
<dbReference type="RefSeq" id="WP_093320154.1">
    <property type="nucleotide sequence ID" value="NZ_FOSZ01000001.1"/>
</dbReference>
<dbReference type="OrthoDB" id="9762009at2"/>
<evidence type="ECO:0000256" key="3">
    <source>
        <dbReference type="ARBA" id="ARBA00004651"/>
    </source>
</evidence>
<dbReference type="PANTHER" id="PTHR21248:SF22">
    <property type="entry name" value="PHOSPHOLIPASE D"/>
    <property type="match status" value="1"/>
</dbReference>
<keyword evidence="4" id="KW-1003">Cell membrane</keyword>
<keyword evidence="14" id="KW-1208">Phospholipid metabolism</keyword>
<protein>
    <recommendedName>
        <fullName evidence="15">Cardiolipin synthase</fullName>
        <ecNumber evidence="15">2.7.8.-</ecNumber>
    </recommendedName>
</protein>
<keyword evidence="12 16" id="KW-0472">Membrane</keyword>
<dbReference type="CDD" id="cd09155">
    <property type="entry name" value="PLDc_PaCLS_like_1"/>
    <property type="match status" value="1"/>
</dbReference>
<evidence type="ECO:0000256" key="5">
    <source>
        <dbReference type="ARBA" id="ARBA00022516"/>
    </source>
</evidence>
<feature type="transmembrane region" description="Helical" evidence="16">
    <location>
        <begin position="33"/>
        <end position="55"/>
    </location>
</feature>
<dbReference type="EMBL" id="FOSZ01000001">
    <property type="protein sequence ID" value="SFK60822.1"/>
    <property type="molecule type" value="Genomic_DNA"/>
</dbReference>
<evidence type="ECO:0000259" key="17">
    <source>
        <dbReference type="PROSITE" id="PS50035"/>
    </source>
</evidence>
<evidence type="ECO:0000256" key="2">
    <source>
        <dbReference type="ARBA" id="ARBA00004613"/>
    </source>
</evidence>
<dbReference type="NCBIfam" id="TIGR04265">
    <property type="entry name" value="bac_cardiolipin"/>
    <property type="match status" value="1"/>
</dbReference>
<evidence type="ECO:0000256" key="13">
    <source>
        <dbReference type="ARBA" id="ARBA00023209"/>
    </source>
</evidence>
<dbReference type="InterPro" id="IPR027379">
    <property type="entry name" value="CLS_N"/>
</dbReference>
<evidence type="ECO:0000256" key="6">
    <source>
        <dbReference type="ARBA" id="ARBA00022525"/>
    </source>
</evidence>
<dbReference type="GO" id="GO:0005576">
    <property type="term" value="C:extracellular region"/>
    <property type="evidence" value="ECO:0007669"/>
    <property type="project" value="UniProtKB-SubCell"/>
</dbReference>
<dbReference type="PROSITE" id="PS50035">
    <property type="entry name" value="PLD"/>
    <property type="match status" value="2"/>
</dbReference>
<dbReference type="Proteomes" id="UP000198851">
    <property type="component" value="Unassembled WGS sequence"/>
</dbReference>
<dbReference type="FunFam" id="3.30.870.10:FF:000014">
    <property type="entry name" value="Cardiolipin synthase"/>
    <property type="match status" value="1"/>
</dbReference>
<dbReference type="AlphaFoldDB" id="A0A1I4AW57"/>
<dbReference type="InterPro" id="IPR001736">
    <property type="entry name" value="PLipase_D/transphosphatidylase"/>
</dbReference>
<evidence type="ECO:0000256" key="15">
    <source>
        <dbReference type="NCBIfam" id="TIGR04265"/>
    </source>
</evidence>
<evidence type="ECO:0000256" key="7">
    <source>
        <dbReference type="ARBA" id="ARBA00022679"/>
    </source>
</evidence>
<dbReference type="GO" id="GO:0032049">
    <property type="term" value="P:cardiolipin biosynthetic process"/>
    <property type="evidence" value="ECO:0007669"/>
    <property type="project" value="UniProtKB-UniRule"/>
</dbReference>
<dbReference type="InterPro" id="IPR025202">
    <property type="entry name" value="PLD-like_dom"/>
</dbReference>
<feature type="domain" description="PLD phosphodiesterase" evidence="17">
    <location>
        <begin position="208"/>
        <end position="235"/>
    </location>
</feature>
<keyword evidence="7" id="KW-0808">Transferase</keyword>
<evidence type="ECO:0000256" key="9">
    <source>
        <dbReference type="ARBA" id="ARBA00022737"/>
    </source>
</evidence>
<keyword evidence="5" id="KW-0444">Lipid biosynthesis</keyword>
<keyword evidence="10 16" id="KW-1133">Transmembrane helix</keyword>
<dbReference type="GO" id="GO:0008808">
    <property type="term" value="F:cardiolipin synthase activity"/>
    <property type="evidence" value="ECO:0007669"/>
    <property type="project" value="UniProtKB-UniRule"/>
</dbReference>
<dbReference type="InterPro" id="IPR022924">
    <property type="entry name" value="Cardiolipin_synthase"/>
</dbReference>
<dbReference type="PANTHER" id="PTHR21248">
    <property type="entry name" value="CARDIOLIPIN SYNTHASE"/>
    <property type="match status" value="1"/>
</dbReference>
<keyword evidence="6" id="KW-0964">Secreted</keyword>
<comment type="subcellular location">
    <subcellularLocation>
        <location evidence="3">Cell membrane</location>
        <topology evidence="3">Multi-pass membrane protein</topology>
    </subcellularLocation>
    <subcellularLocation>
        <location evidence="2">Secreted</location>
    </subcellularLocation>
</comment>
<evidence type="ECO:0000313" key="19">
    <source>
        <dbReference type="Proteomes" id="UP000198851"/>
    </source>
</evidence>
<evidence type="ECO:0000256" key="11">
    <source>
        <dbReference type="ARBA" id="ARBA00023098"/>
    </source>
</evidence>
<dbReference type="GO" id="GO:0005886">
    <property type="term" value="C:plasma membrane"/>
    <property type="evidence" value="ECO:0007669"/>
    <property type="project" value="UniProtKB-SubCell"/>
</dbReference>
<reference evidence="19" key="1">
    <citation type="submission" date="2016-10" db="EMBL/GenBank/DDBJ databases">
        <authorList>
            <person name="Varghese N."/>
            <person name="Submissions S."/>
        </authorList>
    </citation>
    <scope>NUCLEOTIDE SEQUENCE [LARGE SCALE GENOMIC DNA]</scope>
    <source>
        <strain evidence="19">DSM 28453</strain>
    </source>
</reference>
<accession>A0A1I4AW57</accession>
<dbReference type="STRING" id="1280847.SAMN04488036_101648"/>
<gene>
    <name evidence="18" type="ORF">SAMN04488036_101648</name>
</gene>
<organism evidence="18 19">
    <name type="scientific">Shimia haliotis</name>
    <dbReference type="NCBI Taxonomy" id="1280847"/>
    <lineage>
        <taxon>Bacteria</taxon>
        <taxon>Pseudomonadati</taxon>
        <taxon>Pseudomonadota</taxon>
        <taxon>Alphaproteobacteria</taxon>
        <taxon>Rhodobacterales</taxon>
        <taxon>Roseobacteraceae</taxon>
    </lineage>
</organism>
<keyword evidence="13" id="KW-0594">Phospholipid biosynthesis</keyword>
<keyword evidence="19" id="KW-1185">Reference proteome</keyword>
<dbReference type="Pfam" id="PF13091">
    <property type="entry name" value="PLDc_2"/>
    <property type="match status" value="2"/>
</dbReference>
<evidence type="ECO:0000256" key="16">
    <source>
        <dbReference type="SAM" id="Phobius"/>
    </source>
</evidence>
<evidence type="ECO:0000256" key="14">
    <source>
        <dbReference type="ARBA" id="ARBA00023264"/>
    </source>
</evidence>
<evidence type="ECO:0000256" key="12">
    <source>
        <dbReference type="ARBA" id="ARBA00023136"/>
    </source>
</evidence>
<keyword evidence="8 16" id="KW-0812">Transmembrane</keyword>
<dbReference type="SMART" id="SM00155">
    <property type="entry name" value="PLDc"/>
    <property type="match status" value="2"/>
</dbReference>
<comment type="function">
    <text evidence="1">Could be a virulence factor.</text>
</comment>
<evidence type="ECO:0000256" key="8">
    <source>
        <dbReference type="ARBA" id="ARBA00022692"/>
    </source>
</evidence>
<keyword evidence="11" id="KW-0443">Lipid metabolism</keyword>
<evidence type="ECO:0000313" key="18">
    <source>
        <dbReference type="EMBL" id="SFK60822.1"/>
    </source>
</evidence>
<evidence type="ECO:0000256" key="10">
    <source>
        <dbReference type="ARBA" id="ARBA00022989"/>
    </source>
</evidence>
<evidence type="ECO:0000256" key="4">
    <source>
        <dbReference type="ARBA" id="ARBA00022475"/>
    </source>
</evidence>
<keyword evidence="9" id="KW-0677">Repeat</keyword>
<proteinExistence type="predicted"/>
<dbReference type="Gene3D" id="3.30.870.10">
    <property type="entry name" value="Endonuclease Chain A"/>
    <property type="match status" value="2"/>
</dbReference>
<dbReference type="SUPFAM" id="SSF56024">
    <property type="entry name" value="Phospholipase D/nuclease"/>
    <property type="match status" value="2"/>
</dbReference>
<dbReference type="EC" id="2.7.8.-" evidence="15"/>
<dbReference type="Pfam" id="PF13396">
    <property type="entry name" value="PLDc_N"/>
    <property type="match status" value="1"/>
</dbReference>
<evidence type="ECO:0000256" key="1">
    <source>
        <dbReference type="ARBA" id="ARBA00003145"/>
    </source>
</evidence>
<feature type="domain" description="PLD phosphodiesterase" evidence="17">
    <location>
        <begin position="384"/>
        <end position="411"/>
    </location>
</feature>
<name>A0A1I4AW57_9RHOB</name>